<keyword evidence="1" id="KW-0479">Metal-binding</keyword>
<dbReference type="Pfam" id="PF00096">
    <property type="entry name" value="zf-C2H2"/>
    <property type="match status" value="3"/>
</dbReference>
<dbReference type="GO" id="GO:0005634">
    <property type="term" value="C:nucleus"/>
    <property type="evidence" value="ECO:0007669"/>
    <property type="project" value="TreeGrafter"/>
</dbReference>
<keyword evidence="7" id="KW-0808">Transferase</keyword>
<sequence length="107" mass="12556">MFNCARCSQSFTRKTYLRKHLLNNGDFNKSSHYDCDKCSESFVYKIQLKTHLLTHESSVPLDIEKKTRKLQEVLFKCERCGLKFSSPEHLEVHNNGYHDLFVLLSSI</sequence>
<dbReference type="GO" id="GO:0032259">
    <property type="term" value="P:methylation"/>
    <property type="evidence" value="ECO:0007669"/>
    <property type="project" value="UniProtKB-KW"/>
</dbReference>
<dbReference type="GO" id="GO:0000977">
    <property type="term" value="F:RNA polymerase II transcription regulatory region sequence-specific DNA binding"/>
    <property type="evidence" value="ECO:0007669"/>
    <property type="project" value="TreeGrafter"/>
</dbReference>
<keyword evidence="3 5" id="KW-0863">Zinc-finger</keyword>
<proteinExistence type="predicted"/>
<organism evidence="7">
    <name type="scientific">Cacopsylla melanoneura</name>
    <dbReference type="NCBI Taxonomy" id="428564"/>
    <lineage>
        <taxon>Eukaryota</taxon>
        <taxon>Metazoa</taxon>
        <taxon>Ecdysozoa</taxon>
        <taxon>Arthropoda</taxon>
        <taxon>Hexapoda</taxon>
        <taxon>Insecta</taxon>
        <taxon>Pterygota</taxon>
        <taxon>Neoptera</taxon>
        <taxon>Paraneoptera</taxon>
        <taxon>Hemiptera</taxon>
        <taxon>Sternorrhyncha</taxon>
        <taxon>Psylloidea</taxon>
        <taxon>Psyllidae</taxon>
        <taxon>Psyllinae</taxon>
        <taxon>Cacopsylla</taxon>
    </lineage>
</organism>
<dbReference type="PROSITE" id="PS50157">
    <property type="entry name" value="ZINC_FINGER_C2H2_2"/>
    <property type="match status" value="3"/>
</dbReference>
<evidence type="ECO:0000256" key="3">
    <source>
        <dbReference type="ARBA" id="ARBA00022771"/>
    </source>
</evidence>
<dbReference type="AlphaFoldDB" id="A0A8D8ZK40"/>
<dbReference type="GO" id="GO:0008168">
    <property type="term" value="F:methyltransferase activity"/>
    <property type="evidence" value="ECO:0007669"/>
    <property type="project" value="UniProtKB-KW"/>
</dbReference>
<evidence type="ECO:0000313" key="7">
    <source>
        <dbReference type="EMBL" id="CAG6749180.1"/>
    </source>
</evidence>
<dbReference type="InterPro" id="IPR036236">
    <property type="entry name" value="Znf_C2H2_sf"/>
</dbReference>
<evidence type="ECO:0000256" key="1">
    <source>
        <dbReference type="ARBA" id="ARBA00022723"/>
    </source>
</evidence>
<dbReference type="Gene3D" id="3.30.160.60">
    <property type="entry name" value="Classic Zinc Finger"/>
    <property type="match status" value="1"/>
</dbReference>
<accession>A0A8D8ZK40</accession>
<keyword evidence="4" id="KW-0862">Zinc</keyword>
<dbReference type="InterPro" id="IPR013087">
    <property type="entry name" value="Znf_C2H2_type"/>
</dbReference>
<dbReference type="GO" id="GO:0000981">
    <property type="term" value="F:DNA-binding transcription factor activity, RNA polymerase II-specific"/>
    <property type="evidence" value="ECO:0007669"/>
    <property type="project" value="TreeGrafter"/>
</dbReference>
<dbReference type="PANTHER" id="PTHR24409:SF295">
    <property type="entry name" value="AZ2-RELATED"/>
    <property type="match status" value="1"/>
</dbReference>
<feature type="domain" description="C2H2-type" evidence="6">
    <location>
        <begin position="33"/>
        <end position="60"/>
    </location>
</feature>
<evidence type="ECO:0000256" key="4">
    <source>
        <dbReference type="ARBA" id="ARBA00022833"/>
    </source>
</evidence>
<reference evidence="7" key="1">
    <citation type="submission" date="2021-05" db="EMBL/GenBank/DDBJ databases">
        <authorList>
            <person name="Alioto T."/>
            <person name="Alioto T."/>
            <person name="Gomez Garrido J."/>
        </authorList>
    </citation>
    <scope>NUCLEOTIDE SEQUENCE</scope>
</reference>
<name>A0A8D8ZK40_9HEMI</name>
<evidence type="ECO:0000256" key="2">
    <source>
        <dbReference type="ARBA" id="ARBA00022737"/>
    </source>
</evidence>
<dbReference type="PANTHER" id="PTHR24409">
    <property type="entry name" value="ZINC FINGER PROTEIN 142"/>
    <property type="match status" value="1"/>
</dbReference>
<feature type="domain" description="C2H2-type" evidence="6">
    <location>
        <begin position="2"/>
        <end position="20"/>
    </location>
</feature>
<feature type="domain" description="C2H2-type" evidence="6">
    <location>
        <begin position="75"/>
        <end position="98"/>
    </location>
</feature>
<dbReference type="SMART" id="SM00355">
    <property type="entry name" value="ZnF_C2H2"/>
    <property type="match status" value="3"/>
</dbReference>
<keyword evidence="7" id="KW-0489">Methyltransferase</keyword>
<protein>
    <submittedName>
        <fullName evidence="7">Histone-lysine N-methyltransferase PRDM6</fullName>
    </submittedName>
</protein>
<keyword evidence="2" id="KW-0677">Repeat</keyword>
<dbReference type="SUPFAM" id="SSF57667">
    <property type="entry name" value="beta-beta-alpha zinc fingers"/>
    <property type="match status" value="1"/>
</dbReference>
<dbReference type="PROSITE" id="PS00028">
    <property type="entry name" value="ZINC_FINGER_C2H2_1"/>
    <property type="match status" value="2"/>
</dbReference>
<dbReference type="EMBL" id="HBUF01522074">
    <property type="protein sequence ID" value="CAG6749180.1"/>
    <property type="molecule type" value="Transcribed_RNA"/>
</dbReference>
<evidence type="ECO:0000259" key="6">
    <source>
        <dbReference type="PROSITE" id="PS50157"/>
    </source>
</evidence>
<dbReference type="GO" id="GO:0008270">
    <property type="term" value="F:zinc ion binding"/>
    <property type="evidence" value="ECO:0007669"/>
    <property type="project" value="UniProtKB-KW"/>
</dbReference>
<evidence type="ECO:0000256" key="5">
    <source>
        <dbReference type="PROSITE-ProRule" id="PRU00042"/>
    </source>
</evidence>